<gene>
    <name evidence="2" type="ORF">RFM68_09720</name>
</gene>
<evidence type="ECO:0000313" key="2">
    <source>
        <dbReference type="EMBL" id="MDX8524787.1"/>
    </source>
</evidence>
<dbReference type="RefSeq" id="WP_320232526.1">
    <property type="nucleotide sequence ID" value="NZ_JAVIJF010000006.1"/>
</dbReference>
<dbReference type="PANTHER" id="PTHR42695:SF5">
    <property type="entry name" value="GLUTAMINE AMIDOTRANSFERASE YLR126C-RELATED"/>
    <property type="match status" value="1"/>
</dbReference>
<dbReference type="PROSITE" id="PS51273">
    <property type="entry name" value="GATASE_TYPE_1"/>
    <property type="match status" value="1"/>
</dbReference>
<organism evidence="2 3">
    <name type="scientific">Mesorhizobium montanum</name>
    <dbReference type="NCBI Taxonomy" id="3072323"/>
    <lineage>
        <taxon>Bacteria</taxon>
        <taxon>Pseudomonadati</taxon>
        <taxon>Pseudomonadota</taxon>
        <taxon>Alphaproteobacteria</taxon>
        <taxon>Hyphomicrobiales</taxon>
        <taxon>Phyllobacteriaceae</taxon>
        <taxon>Mesorhizobium</taxon>
    </lineage>
</organism>
<dbReference type="Pfam" id="PF00117">
    <property type="entry name" value="GATase"/>
    <property type="match status" value="1"/>
</dbReference>
<keyword evidence="3" id="KW-1185">Reference proteome</keyword>
<proteinExistence type="predicted"/>
<evidence type="ECO:0000259" key="1">
    <source>
        <dbReference type="Pfam" id="PF00117"/>
    </source>
</evidence>
<dbReference type="InterPro" id="IPR044992">
    <property type="entry name" value="ChyE-like"/>
</dbReference>
<dbReference type="EMBL" id="JAVIJF010000006">
    <property type="protein sequence ID" value="MDX8524787.1"/>
    <property type="molecule type" value="Genomic_DNA"/>
</dbReference>
<evidence type="ECO:0000313" key="3">
    <source>
        <dbReference type="Proteomes" id="UP001276840"/>
    </source>
</evidence>
<sequence>MATGPEKRRLILICHDRGPRDDRVSVFGSRHGFELDYRYPFDGDALGAPEDDVAASIIFGGRFEAYETIKYPFLKDEARWIEACIKQDVPLLGLCLGAQQIAHALGAQVGPPSSGVQEFGYYELRPTEAGRAILPNPLHVVQAHFHTFDMPGGATHLASSDLYSNQAFSYGESTFAFQAHPEVTIEGFRRMQAALDGFFGKPGVQSREEQDRIMYEADRAQADWFYGFLEKMIGSIGPAR</sequence>
<dbReference type="InterPro" id="IPR017926">
    <property type="entry name" value="GATASE"/>
</dbReference>
<accession>A0ABU4ZJG8</accession>
<comment type="caution">
    <text evidence="2">The sequence shown here is derived from an EMBL/GenBank/DDBJ whole genome shotgun (WGS) entry which is preliminary data.</text>
</comment>
<dbReference type="CDD" id="cd01741">
    <property type="entry name" value="GATase1_1"/>
    <property type="match status" value="1"/>
</dbReference>
<protein>
    <submittedName>
        <fullName evidence="2">Glutamine amidotransferase</fullName>
    </submittedName>
</protein>
<keyword evidence="2" id="KW-0315">Glutamine amidotransferase</keyword>
<reference evidence="2 3" key="1">
    <citation type="submission" date="2023-08" db="EMBL/GenBank/DDBJ databases">
        <title>Implementing the SeqCode for naming new Mesorhizobium species isolated from Vachellia karroo root nodules.</title>
        <authorList>
            <person name="Van Lill M."/>
        </authorList>
    </citation>
    <scope>NUCLEOTIDE SEQUENCE [LARGE SCALE GENOMIC DNA]</scope>
    <source>
        <strain evidence="2 3">MSK 1335</strain>
    </source>
</reference>
<name>A0ABU4ZJG8_9HYPH</name>
<dbReference type="SUPFAM" id="SSF52317">
    <property type="entry name" value="Class I glutamine amidotransferase-like"/>
    <property type="match status" value="1"/>
</dbReference>
<feature type="domain" description="Glutamine amidotransferase" evidence="1">
    <location>
        <begin position="55"/>
        <end position="186"/>
    </location>
</feature>
<dbReference type="Proteomes" id="UP001276840">
    <property type="component" value="Unassembled WGS sequence"/>
</dbReference>
<dbReference type="PANTHER" id="PTHR42695">
    <property type="entry name" value="GLUTAMINE AMIDOTRANSFERASE YLR126C-RELATED"/>
    <property type="match status" value="1"/>
</dbReference>
<dbReference type="InterPro" id="IPR029062">
    <property type="entry name" value="Class_I_gatase-like"/>
</dbReference>
<dbReference type="Gene3D" id="3.40.50.880">
    <property type="match status" value="1"/>
</dbReference>